<dbReference type="RefSeq" id="WP_087146970.1">
    <property type="nucleotide sequence ID" value="NZ_FUKJ01000192.1"/>
</dbReference>
<dbReference type="Proteomes" id="UP000195442">
    <property type="component" value="Unassembled WGS sequence"/>
</dbReference>
<dbReference type="EMBL" id="FUKJ01000192">
    <property type="protein sequence ID" value="SJM92451.1"/>
    <property type="molecule type" value="Genomic_DNA"/>
</dbReference>
<proteinExistence type="predicted"/>
<dbReference type="AlphaFoldDB" id="A0A1R4H8U2"/>
<evidence type="ECO:0000256" key="1">
    <source>
        <dbReference type="SAM" id="Phobius"/>
    </source>
</evidence>
<keyword evidence="1" id="KW-0812">Transmembrane</keyword>
<name>A0A1R4H8U2_9GAMM</name>
<reference evidence="3" key="1">
    <citation type="submission" date="2017-02" db="EMBL/GenBank/DDBJ databases">
        <authorList>
            <person name="Daims H."/>
        </authorList>
    </citation>
    <scope>NUCLEOTIDE SEQUENCE [LARGE SCALE GENOMIC DNA]</scope>
</reference>
<keyword evidence="3" id="KW-1185">Reference proteome</keyword>
<accession>A0A1R4H8U2</accession>
<organism evidence="2 3">
    <name type="scientific">Crenothrix polyspora</name>
    <dbReference type="NCBI Taxonomy" id="360316"/>
    <lineage>
        <taxon>Bacteria</taxon>
        <taxon>Pseudomonadati</taxon>
        <taxon>Pseudomonadota</taxon>
        <taxon>Gammaproteobacteria</taxon>
        <taxon>Methylococcales</taxon>
        <taxon>Crenotrichaceae</taxon>
        <taxon>Crenothrix</taxon>
    </lineage>
</organism>
<feature type="transmembrane region" description="Helical" evidence="1">
    <location>
        <begin position="29"/>
        <end position="51"/>
    </location>
</feature>
<keyword evidence="1" id="KW-1133">Transmembrane helix</keyword>
<protein>
    <submittedName>
        <fullName evidence="2">Uncharacterized protein</fullName>
    </submittedName>
</protein>
<sequence>MAQISWMSMVNSVIDWGQKRITERSSWDGLTIIVMSILALIASPLIKYAAWLGLGYGAWTLWKTEKKTVEQQ</sequence>
<dbReference type="OrthoDB" id="7063575at2"/>
<evidence type="ECO:0000313" key="2">
    <source>
        <dbReference type="EMBL" id="SJM92451.1"/>
    </source>
</evidence>
<gene>
    <name evidence="2" type="ORF">CRENPOLYSF2_2710009</name>
</gene>
<evidence type="ECO:0000313" key="3">
    <source>
        <dbReference type="Proteomes" id="UP000195442"/>
    </source>
</evidence>
<keyword evidence="1" id="KW-0472">Membrane</keyword>